<keyword evidence="3" id="KW-1185">Reference proteome</keyword>
<sequence>MVQVPYLRPSPSSSLSSTRDDKSHRSQDSLLLITGCYCVTRQAPSFRRTELHSCAPEEVSEKSSAVLKSRRGRPPKEKPTPKPAKRRQRRKRRRVVTMDSDDDDEEGDSSDPDFML</sequence>
<name>A0A8J9YVY8_BRALA</name>
<evidence type="ECO:0000256" key="1">
    <source>
        <dbReference type="SAM" id="MobiDB-lite"/>
    </source>
</evidence>
<feature type="compositionally biased region" description="Low complexity" evidence="1">
    <location>
        <begin position="7"/>
        <end position="17"/>
    </location>
</feature>
<feature type="compositionally biased region" description="Acidic residues" evidence="1">
    <location>
        <begin position="99"/>
        <end position="116"/>
    </location>
</feature>
<dbReference type="Proteomes" id="UP000838412">
    <property type="component" value="Chromosome 13"/>
</dbReference>
<evidence type="ECO:0000313" key="2">
    <source>
        <dbReference type="EMBL" id="CAH1242795.1"/>
    </source>
</evidence>
<evidence type="ECO:0000313" key="3">
    <source>
        <dbReference type="Proteomes" id="UP000838412"/>
    </source>
</evidence>
<protein>
    <submittedName>
        <fullName evidence="2">Hypp6975 protein</fullName>
    </submittedName>
</protein>
<feature type="region of interest" description="Disordered" evidence="1">
    <location>
        <begin position="1"/>
        <end position="26"/>
    </location>
</feature>
<feature type="compositionally biased region" description="Basic residues" evidence="1">
    <location>
        <begin position="83"/>
        <end position="95"/>
    </location>
</feature>
<accession>A0A8J9YVY8</accession>
<proteinExistence type="predicted"/>
<reference evidence="2" key="1">
    <citation type="submission" date="2022-01" db="EMBL/GenBank/DDBJ databases">
        <authorList>
            <person name="Braso-Vives M."/>
        </authorList>
    </citation>
    <scope>NUCLEOTIDE SEQUENCE</scope>
</reference>
<dbReference type="AlphaFoldDB" id="A0A8J9YVY8"/>
<organism evidence="2 3">
    <name type="scientific">Branchiostoma lanceolatum</name>
    <name type="common">Common lancelet</name>
    <name type="synonym">Amphioxus lanceolatum</name>
    <dbReference type="NCBI Taxonomy" id="7740"/>
    <lineage>
        <taxon>Eukaryota</taxon>
        <taxon>Metazoa</taxon>
        <taxon>Chordata</taxon>
        <taxon>Cephalochordata</taxon>
        <taxon>Leptocardii</taxon>
        <taxon>Amphioxiformes</taxon>
        <taxon>Branchiostomatidae</taxon>
        <taxon>Branchiostoma</taxon>
    </lineage>
</organism>
<feature type="region of interest" description="Disordered" evidence="1">
    <location>
        <begin position="52"/>
        <end position="116"/>
    </location>
</feature>
<dbReference type="EMBL" id="OV696698">
    <property type="protein sequence ID" value="CAH1242795.1"/>
    <property type="molecule type" value="Genomic_DNA"/>
</dbReference>
<gene>
    <name evidence="2" type="primary">Hypp6975</name>
    <name evidence="2" type="ORF">BLAG_LOCUS6009</name>
</gene>